<sequence>MIKMEKFLISKGPYAVDLASFNATWNETRWQGEPPPGAAKGSWHCTIRAVWFRRRRGETVASIGTLWKSFREAPVTALEFLEQHVDGRYGGDAVGRWDGDGYWGNVSLETQQEHLKILRPMLANYPAVPAGFDGWWKF</sequence>
<accession>A0ABQ3MTU2</accession>
<gene>
    <name evidence="1" type="ORF">GCM10017774_77250</name>
</gene>
<comment type="caution">
    <text evidence="1">The sequence shown here is derived from an EMBL/GenBank/DDBJ whole genome shotgun (WGS) entry which is preliminary data.</text>
</comment>
<protein>
    <submittedName>
        <fullName evidence="1">Uncharacterized protein</fullName>
    </submittedName>
</protein>
<organism evidence="1 2">
    <name type="scientific">Lentzea cavernae</name>
    <dbReference type="NCBI Taxonomy" id="2020703"/>
    <lineage>
        <taxon>Bacteria</taxon>
        <taxon>Bacillati</taxon>
        <taxon>Actinomycetota</taxon>
        <taxon>Actinomycetes</taxon>
        <taxon>Pseudonocardiales</taxon>
        <taxon>Pseudonocardiaceae</taxon>
        <taxon>Lentzea</taxon>
    </lineage>
</organism>
<evidence type="ECO:0000313" key="1">
    <source>
        <dbReference type="EMBL" id="GHH57556.1"/>
    </source>
</evidence>
<dbReference type="RefSeq" id="WP_191304364.1">
    <property type="nucleotide sequence ID" value="NZ_BNAR01000018.1"/>
</dbReference>
<reference evidence="2" key="1">
    <citation type="journal article" date="2019" name="Int. J. Syst. Evol. Microbiol.">
        <title>The Global Catalogue of Microorganisms (GCM) 10K type strain sequencing project: providing services to taxonomists for standard genome sequencing and annotation.</title>
        <authorList>
            <consortium name="The Broad Institute Genomics Platform"/>
            <consortium name="The Broad Institute Genome Sequencing Center for Infectious Disease"/>
            <person name="Wu L."/>
            <person name="Ma J."/>
        </authorList>
    </citation>
    <scope>NUCLEOTIDE SEQUENCE [LARGE SCALE GENOMIC DNA]</scope>
    <source>
        <strain evidence="2">CGMCC 4.7367</strain>
    </source>
</reference>
<dbReference type="Proteomes" id="UP000605568">
    <property type="component" value="Unassembled WGS sequence"/>
</dbReference>
<keyword evidence="2" id="KW-1185">Reference proteome</keyword>
<proteinExistence type="predicted"/>
<name>A0ABQ3MTU2_9PSEU</name>
<evidence type="ECO:0000313" key="2">
    <source>
        <dbReference type="Proteomes" id="UP000605568"/>
    </source>
</evidence>
<dbReference type="EMBL" id="BNAR01000018">
    <property type="protein sequence ID" value="GHH57556.1"/>
    <property type="molecule type" value="Genomic_DNA"/>
</dbReference>